<evidence type="ECO:0000256" key="1">
    <source>
        <dbReference type="ARBA" id="ARBA00005854"/>
    </source>
</evidence>
<dbReference type="PANTHER" id="PTHR42789:SF1">
    <property type="entry name" value="D-ISOMER SPECIFIC 2-HYDROXYACID DEHYDROGENASE FAMILY PROTEIN (AFU_ORTHOLOGUE AFUA_6G10090)"/>
    <property type="match status" value="1"/>
</dbReference>
<dbReference type="GO" id="GO:0016616">
    <property type="term" value="F:oxidoreductase activity, acting on the CH-OH group of donors, NAD or NADP as acceptor"/>
    <property type="evidence" value="ECO:0007669"/>
    <property type="project" value="InterPro"/>
</dbReference>
<dbReference type="Pfam" id="PF02826">
    <property type="entry name" value="2-Hacid_dh_C"/>
    <property type="match status" value="1"/>
</dbReference>
<sequence>MNKFKVVATTVTFGKFNDAPVERLREAGCEITTNKKGRPLTEEEIIQQSKEADALIVGTDKVTKNVINNLDDSVKIIAKHGVGFDSIDLEAAKQRKIFVTNVPGANSNEVADLAIGFLISLARNIPIGNKEVREGIWNKRPGISMKGKTIGVIGTGAIGSEVIKRTTGFDMKVLAYDLIQNPEVINLGAEYVDKEKLLKESDFITLHIPDTPETHHFIGKHELEITKENVLIINAARAGLVDRTAIDKALTDEKIRGYAIDDYEEEPTPYLEIFNHDNVIASPHIGATTIDANLTMGNGAVDCVLAIKDGKRPPEKNIRNGM</sequence>
<keyword evidence="4" id="KW-0520">NAD</keyword>
<evidence type="ECO:0000259" key="6">
    <source>
        <dbReference type="Pfam" id="PF00389"/>
    </source>
</evidence>
<dbReference type="PROSITE" id="PS00065">
    <property type="entry name" value="D_2_HYDROXYACID_DH_1"/>
    <property type="match status" value="1"/>
</dbReference>
<evidence type="ECO:0000256" key="5">
    <source>
        <dbReference type="RuleBase" id="RU003719"/>
    </source>
</evidence>
<proteinExistence type="inferred from homology"/>
<reference evidence="8 9" key="1">
    <citation type="journal article" date="2012" name="Int. J. Syst. Evol. Microbiol.">
        <title>Characterization of Tetragenococcus strains from sugar thick juice reveals a novel species, Tetragenococcus osmophilus sp. nov., and divides Tetragenococcus halophilus into two subspecies, T. halophilus subsp. halophilus subsp. nov. and T. halophilus subsp. flandriensis subsp. nov.</title>
        <authorList>
            <person name="Juste A."/>
            <person name="Van Trappen S."/>
            <person name="Verreth C."/>
            <person name="Cleenwerck I."/>
            <person name="De Vos P."/>
            <person name="Lievens B."/>
            <person name="Willems K.A."/>
        </authorList>
    </citation>
    <scope>NUCLEOTIDE SEQUENCE [LARGE SCALE GENOMIC DNA]</scope>
    <source>
        <strain evidence="8 9">LMG 26042</strain>
    </source>
</reference>
<feature type="domain" description="D-isomer specific 2-hydroxyacid dehydrogenase catalytic" evidence="6">
    <location>
        <begin position="16"/>
        <end position="314"/>
    </location>
</feature>
<keyword evidence="3 5" id="KW-0560">Oxidoreductase</keyword>
<dbReference type="GO" id="GO:0051287">
    <property type="term" value="F:NAD binding"/>
    <property type="evidence" value="ECO:0007669"/>
    <property type="project" value="InterPro"/>
</dbReference>
<comment type="similarity">
    <text evidence="1 5">Belongs to the D-isomer specific 2-hydroxyacid dehydrogenase family.</text>
</comment>
<dbReference type="PANTHER" id="PTHR42789">
    <property type="entry name" value="D-ISOMER SPECIFIC 2-HYDROXYACID DEHYDROGENASE FAMILY PROTEIN (AFU_ORTHOLOGUE AFUA_6G10090)"/>
    <property type="match status" value="1"/>
</dbReference>
<name>A0A3G5FKN5_TETHA</name>
<dbReference type="SUPFAM" id="SSF52283">
    <property type="entry name" value="Formate/glycerate dehydrogenase catalytic domain-like"/>
    <property type="match status" value="1"/>
</dbReference>
<dbReference type="SUPFAM" id="SSF51735">
    <property type="entry name" value="NAD(P)-binding Rossmann-fold domains"/>
    <property type="match status" value="1"/>
</dbReference>
<dbReference type="Pfam" id="PF00389">
    <property type="entry name" value="2-Hacid_dh"/>
    <property type="match status" value="1"/>
</dbReference>
<dbReference type="RefSeq" id="WP_103892454.1">
    <property type="nucleotide sequence ID" value="NZ_CP027768.1"/>
</dbReference>
<feature type="domain" description="D-isomer specific 2-hydroxyacid dehydrogenase NAD-binding" evidence="7">
    <location>
        <begin position="116"/>
        <end position="286"/>
    </location>
</feature>
<dbReference type="Proteomes" id="UP000280475">
    <property type="component" value="Chromosome"/>
</dbReference>
<dbReference type="GO" id="GO:0008652">
    <property type="term" value="P:amino acid biosynthetic process"/>
    <property type="evidence" value="ECO:0007669"/>
    <property type="project" value="UniProtKB-KW"/>
</dbReference>
<dbReference type="AlphaFoldDB" id="A0A3G5FKN5"/>
<dbReference type="InterPro" id="IPR029753">
    <property type="entry name" value="D-isomer_DH_CS"/>
</dbReference>
<organism evidence="8 9">
    <name type="scientific">Tetragenococcus halophilus</name>
    <name type="common">Pediococcus halophilus</name>
    <dbReference type="NCBI Taxonomy" id="51669"/>
    <lineage>
        <taxon>Bacteria</taxon>
        <taxon>Bacillati</taxon>
        <taxon>Bacillota</taxon>
        <taxon>Bacilli</taxon>
        <taxon>Lactobacillales</taxon>
        <taxon>Enterococcaceae</taxon>
        <taxon>Tetragenococcus</taxon>
    </lineage>
</organism>
<dbReference type="EMBL" id="CP027768">
    <property type="protein sequence ID" value="AYW50874.1"/>
    <property type="molecule type" value="Genomic_DNA"/>
</dbReference>
<evidence type="ECO:0000313" key="9">
    <source>
        <dbReference type="Proteomes" id="UP000280475"/>
    </source>
</evidence>
<dbReference type="InterPro" id="IPR036291">
    <property type="entry name" value="NAD(P)-bd_dom_sf"/>
</dbReference>
<keyword evidence="2" id="KW-0028">Amino-acid biosynthesis</keyword>
<dbReference type="CDD" id="cd12172">
    <property type="entry name" value="PGDH_like_2"/>
    <property type="match status" value="1"/>
</dbReference>
<evidence type="ECO:0000256" key="2">
    <source>
        <dbReference type="ARBA" id="ARBA00022605"/>
    </source>
</evidence>
<gene>
    <name evidence="8" type="ORF">C7H83_10545</name>
</gene>
<evidence type="ECO:0000313" key="8">
    <source>
        <dbReference type="EMBL" id="AYW50874.1"/>
    </source>
</evidence>
<evidence type="ECO:0000256" key="3">
    <source>
        <dbReference type="ARBA" id="ARBA00023002"/>
    </source>
</evidence>
<accession>A0A3G5FKN5</accession>
<dbReference type="InterPro" id="IPR029752">
    <property type="entry name" value="D-isomer_DH_CS1"/>
</dbReference>
<dbReference type="InterPro" id="IPR006139">
    <property type="entry name" value="D-isomer_2_OHA_DH_cat_dom"/>
</dbReference>
<evidence type="ECO:0000259" key="7">
    <source>
        <dbReference type="Pfam" id="PF02826"/>
    </source>
</evidence>
<evidence type="ECO:0000256" key="4">
    <source>
        <dbReference type="ARBA" id="ARBA00023027"/>
    </source>
</evidence>
<dbReference type="Gene3D" id="3.40.50.720">
    <property type="entry name" value="NAD(P)-binding Rossmann-like Domain"/>
    <property type="match status" value="2"/>
</dbReference>
<dbReference type="InterPro" id="IPR050857">
    <property type="entry name" value="D-2-hydroxyacid_DH"/>
</dbReference>
<protein>
    <submittedName>
        <fullName evidence="8">Phosphoglycerate dehydrogenase</fullName>
    </submittedName>
</protein>
<dbReference type="PROSITE" id="PS00670">
    <property type="entry name" value="D_2_HYDROXYACID_DH_2"/>
    <property type="match status" value="1"/>
</dbReference>
<dbReference type="InterPro" id="IPR006140">
    <property type="entry name" value="D-isomer_DH_NAD-bd"/>
</dbReference>